<dbReference type="EMBL" id="NBAG03000245">
    <property type="protein sequence ID" value="PNI62480.1"/>
    <property type="molecule type" value="Genomic_DNA"/>
</dbReference>
<dbReference type="AlphaFoldDB" id="A2BDH7"/>
<sequence length="95" mass="10893">MQHSLVFFFAVILHLSHLLHLDASIHPFRLPFSSKPFLLIPMSNTTLPHTAWPLSFLHQTVSTLKAVAVTHSLWHLQIPVDCQACNRKQKRFTAK</sequence>
<evidence type="ECO:0000313" key="2">
    <source>
        <dbReference type="EMBL" id="CAJ75792.1"/>
    </source>
</evidence>
<evidence type="ECO:0000256" key="1">
    <source>
        <dbReference type="SAM" id="SignalP"/>
    </source>
</evidence>
<dbReference type="InterPro" id="IPR029172">
    <property type="entry name" value="PRNT"/>
</dbReference>
<accession>A0A2J8MSI6</accession>
<feature type="chain" id="PRO_5014565265" evidence="1">
    <location>
        <begin position="19"/>
        <end position="95"/>
    </location>
</feature>
<keyword evidence="2" id="KW-0034">Amyloid</keyword>
<organism evidence="2">
    <name type="scientific">Pan troglodytes</name>
    <name type="common">Chimpanzee</name>
    <dbReference type="NCBI Taxonomy" id="9598"/>
    <lineage>
        <taxon>Eukaryota</taxon>
        <taxon>Metazoa</taxon>
        <taxon>Chordata</taxon>
        <taxon>Craniata</taxon>
        <taxon>Vertebrata</taxon>
        <taxon>Euteleostomi</taxon>
        <taxon>Mammalia</taxon>
        <taxon>Eutheria</taxon>
        <taxon>Euarchontoglires</taxon>
        <taxon>Primates</taxon>
        <taxon>Haplorrhini</taxon>
        <taxon>Catarrhini</taxon>
        <taxon>Hominidae</taxon>
        <taxon>Pan</taxon>
    </lineage>
</organism>
<accession>A2BDH7</accession>
<reference evidence="3 4" key="2">
    <citation type="submission" date="2017-12" db="EMBL/GenBank/DDBJ databases">
        <title>High-resolution comparative analysis of great ape genomes.</title>
        <authorList>
            <person name="Pollen A."/>
            <person name="Hastie A."/>
            <person name="Hormozdiari F."/>
            <person name="Dougherty M."/>
            <person name="Liu R."/>
            <person name="Chaisson M."/>
            <person name="Hoppe E."/>
            <person name="Hill C."/>
            <person name="Pang A."/>
            <person name="Hillier L."/>
            <person name="Baker C."/>
            <person name="Armstrong J."/>
            <person name="Shendure J."/>
            <person name="Paten B."/>
            <person name="Wilson R."/>
            <person name="Chao H."/>
            <person name="Schneider V."/>
            <person name="Ventura M."/>
            <person name="Kronenberg Z."/>
            <person name="Murali S."/>
            <person name="Gordon D."/>
            <person name="Cantsilieris S."/>
            <person name="Munson K."/>
            <person name="Nelson B."/>
            <person name="Raja A."/>
            <person name="Underwood J."/>
            <person name="Diekhans M."/>
            <person name="Fiddes I."/>
            <person name="Haussler D."/>
            <person name="Eichler E."/>
        </authorList>
    </citation>
    <scope>NUCLEOTIDE SEQUENCE [LARGE SCALE GENOMIC DNA]</scope>
    <source>
        <strain evidence="3">Yerkes chimp pedigree #C0471</strain>
        <tissue evidence="3">Blood</tissue>
    </source>
</reference>
<gene>
    <name evidence="2" type="primary">prnt</name>
    <name evidence="3" type="ORF">CK820_G0017516</name>
</gene>
<keyword evidence="1" id="KW-0732">Signal</keyword>
<dbReference type="Proteomes" id="UP000236370">
    <property type="component" value="Unassembled WGS sequence"/>
</dbReference>
<evidence type="ECO:0000313" key="3">
    <source>
        <dbReference type="EMBL" id="PNI62480.1"/>
    </source>
</evidence>
<feature type="signal peptide" evidence="1">
    <location>
        <begin position="1"/>
        <end position="18"/>
    </location>
</feature>
<reference evidence="2" key="1">
    <citation type="journal article" date="2007" name="BMC Genomics">
        <title>Comparative genomic analysis of prion genes.</title>
        <authorList>
            <person name="Premzl M."/>
            <person name="Gamulin V."/>
        </authorList>
    </citation>
    <scope>NUCLEOTIDE SEQUENCE</scope>
</reference>
<proteinExistence type="predicted"/>
<dbReference type="EMBL" id="BN000890">
    <property type="protein sequence ID" value="CAJ75792.1"/>
    <property type="molecule type" value="Genomic_DNA"/>
</dbReference>
<protein>
    <submittedName>
        <fullName evidence="3">PRNT isoform 2</fullName>
    </submittedName>
    <submittedName>
        <fullName evidence="2">Prion protein, testis-specific protein Prt</fullName>
    </submittedName>
</protein>
<evidence type="ECO:0000313" key="4">
    <source>
        <dbReference type="Proteomes" id="UP000236370"/>
    </source>
</evidence>
<keyword evidence="2" id="KW-0640">Prion</keyword>
<name>A2BDH7_PANTR</name>
<dbReference type="Pfam" id="PF15174">
    <property type="entry name" value="PRNT"/>
    <property type="match status" value="1"/>
</dbReference>